<dbReference type="Proteomes" id="UP001233172">
    <property type="component" value="Unassembled WGS sequence"/>
</dbReference>
<evidence type="ECO:0000313" key="1">
    <source>
        <dbReference type="EMBL" id="KAK0065490.1"/>
    </source>
</evidence>
<sequence length="145" mass="17224">MHEVLRMAYVYTIHFIVKGIKEYCGRDGDRDLMRLKQAVKFQKINLSTLYDFVETIHDDGHKKMELDKPFSWCAQFLKDSDIPSCPCRNPIYGHYYRKMEECLTKDNVAFSSKYLQCPQSLQNKRTFFFTMQKCVDALSVRNNIR</sequence>
<organism evidence="1 2">
    <name type="scientific">Biomphalaria pfeifferi</name>
    <name type="common">Bloodfluke planorb</name>
    <name type="synonym">Freshwater snail</name>
    <dbReference type="NCBI Taxonomy" id="112525"/>
    <lineage>
        <taxon>Eukaryota</taxon>
        <taxon>Metazoa</taxon>
        <taxon>Spiralia</taxon>
        <taxon>Lophotrochozoa</taxon>
        <taxon>Mollusca</taxon>
        <taxon>Gastropoda</taxon>
        <taxon>Heterobranchia</taxon>
        <taxon>Euthyneura</taxon>
        <taxon>Panpulmonata</taxon>
        <taxon>Hygrophila</taxon>
        <taxon>Lymnaeoidea</taxon>
        <taxon>Planorbidae</taxon>
        <taxon>Biomphalaria</taxon>
    </lineage>
</organism>
<comment type="caution">
    <text evidence="1">The sequence shown here is derived from an EMBL/GenBank/DDBJ whole genome shotgun (WGS) entry which is preliminary data.</text>
</comment>
<dbReference type="AlphaFoldDB" id="A0AAD8C4V8"/>
<reference evidence="1" key="2">
    <citation type="submission" date="2023-04" db="EMBL/GenBank/DDBJ databases">
        <authorList>
            <person name="Bu L."/>
            <person name="Lu L."/>
            <person name="Laidemitt M.R."/>
            <person name="Zhang S.M."/>
            <person name="Mutuku M."/>
            <person name="Mkoji G."/>
            <person name="Steinauer M."/>
            <person name="Loker E.S."/>
        </authorList>
    </citation>
    <scope>NUCLEOTIDE SEQUENCE</scope>
    <source>
        <strain evidence="1">KasaAsao</strain>
        <tissue evidence="1">Whole Snail</tissue>
    </source>
</reference>
<reference evidence="1" key="1">
    <citation type="journal article" date="2023" name="PLoS Negl. Trop. Dis.">
        <title>A genome sequence for Biomphalaria pfeifferi, the major vector snail for the human-infecting parasite Schistosoma mansoni.</title>
        <authorList>
            <person name="Bu L."/>
            <person name="Lu L."/>
            <person name="Laidemitt M.R."/>
            <person name="Zhang S.M."/>
            <person name="Mutuku M."/>
            <person name="Mkoji G."/>
            <person name="Steinauer M."/>
            <person name="Loker E.S."/>
        </authorList>
    </citation>
    <scope>NUCLEOTIDE SEQUENCE</scope>
    <source>
        <strain evidence="1">KasaAsao</strain>
    </source>
</reference>
<gene>
    <name evidence="1" type="ORF">Bpfe_004923</name>
</gene>
<evidence type="ECO:0000313" key="2">
    <source>
        <dbReference type="Proteomes" id="UP001233172"/>
    </source>
</evidence>
<accession>A0AAD8C4V8</accession>
<protein>
    <submittedName>
        <fullName evidence="1">Uncharacterized protein</fullName>
    </submittedName>
</protein>
<dbReference type="EMBL" id="JASAOG010000013">
    <property type="protein sequence ID" value="KAK0065490.1"/>
    <property type="molecule type" value="Genomic_DNA"/>
</dbReference>
<proteinExistence type="predicted"/>
<name>A0AAD8C4V8_BIOPF</name>
<keyword evidence="2" id="KW-1185">Reference proteome</keyword>